<feature type="transmembrane region" description="Helical" evidence="7">
    <location>
        <begin position="43"/>
        <end position="64"/>
    </location>
</feature>
<dbReference type="PANTHER" id="PTHR42718">
    <property type="entry name" value="MAJOR FACILITATOR SUPERFAMILY MULTIDRUG TRANSPORTER MFSC"/>
    <property type="match status" value="1"/>
</dbReference>
<dbReference type="EMBL" id="QUAH01000002">
    <property type="protein sequence ID" value="RFT16770.1"/>
    <property type="molecule type" value="Genomic_DNA"/>
</dbReference>
<evidence type="ECO:0000256" key="5">
    <source>
        <dbReference type="ARBA" id="ARBA00022989"/>
    </source>
</evidence>
<dbReference type="CDD" id="cd17321">
    <property type="entry name" value="MFS_MMR_MDR_like"/>
    <property type="match status" value="1"/>
</dbReference>
<dbReference type="FunFam" id="1.20.1250.20:FF:000503">
    <property type="entry name" value="Drug resistance transporter, EmrB/QacA subfamily"/>
    <property type="match status" value="1"/>
</dbReference>
<dbReference type="AlphaFoldDB" id="A0A3E2BPS8"/>
<accession>A0A3E2BPS8</accession>
<feature type="transmembrane region" description="Helical" evidence="7">
    <location>
        <begin position="263"/>
        <end position="291"/>
    </location>
</feature>
<keyword evidence="4 7" id="KW-0812">Transmembrane</keyword>
<dbReference type="Proteomes" id="UP000257323">
    <property type="component" value="Unassembled WGS sequence"/>
</dbReference>
<dbReference type="PROSITE" id="PS50850">
    <property type="entry name" value="MFS"/>
    <property type="match status" value="1"/>
</dbReference>
<feature type="transmembrane region" description="Helical" evidence="7">
    <location>
        <begin position="223"/>
        <end position="242"/>
    </location>
</feature>
<feature type="transmembrane region" description="Helical" evidence="7">
    <location>
        <begin position="352"/>
        <end position="369"/>
    </location>
</feature>
<protein>
    <submittedName>
        <fullName evidence="9">Efflux pump antibiotic resistance protein</fullName>
    </submittedName>
</protein>
<keyword evidence="6 7" id="KW-0472">Membrane</keyword>
<dbReference type="InterPro" id="IPR020846">
    <property type="entry name" value="MFS_dom"/>
</dbReference>
<feature type="transmembrane region" description="Helical" evidence="7">
    <location>
        <begin position="165"/>
        <end position="184"/>
    </location>
</feature>
<evidence type="ECO:0000256" key="4">
    <source>
        <dbReference type="ARBA" id="ARBA00022692"/>
    </source>
</evidence>
<name>A0A3E2BPS8_9BACT</name>
<feature type="transmembrane region" description="Helical" evidence="7">
    <location>
        <begin position="76"/>
        <end position="95"/>
    </location>
</feature>
<dbReference type="PANTHER" id="PTHR42718:SF46">
    <property type="entry name" value="BLR6921 PROTEIN"/>
    <property type="match status" value="1"/>
</dbReference>
<dbReference type="Pfam" id="PF07690">
    <property type="entry name" value="MFS_1"/>
    <property type="match status" value="2"/>
</dbReference>
<feature type="transmembrane region" description="Helical" evidence="7">
    <location>
        <begin position="402"/>
        <end position="421"/>
    </location>
</feature>
<feature type="domain" description="Major facilitator superfamily (MFS) profile" evidence="8">
    <location>
        <begin position="10"/>
        <end position="459"/>
    </location>
</feature>
<dbReference type="Gene3D" id="1.20.1250.20">
    <property type="entry name" value="MFS general substrate transporter like domains"/>
    <property type="match status" value="1"/>
</dbReference>
<keyword evidence="2" id="KW-0813">Transport</keyword>
<dbReference type="PROSITE" id="PS00216">
    <property type="entry name" value="SUGAR_TRANSPORT_1"/>
    <property type="match status" value="1"/>
</dbReference>
<comment type="subcellular location">
    <subcellularLocation>
        <location evidence="1">Cell membrane</location>
        <topology evidence="1">Multi-pass membrane protein</topology>
    </subcellularLocation>
</comment>
<dbReference type="PRINTS" id="PR01036">
    <property type="entry name" value="TCRTETB"/>
</dbReference>
<evidence type="ECO:0000313" key="10">
    <source>
        <dbReference type="Proteomes" id="UP000257323"/>
    </source>
</evidence>
<evidence type="ECO:0000256" key="3">
    <source>
        <dbReference type="ARBA" id="ARBA00022475"/>
    </source>
</evidence>
<organism evidence="9 10">
    <name type="scientific">Candidatus Saccharicenans subterraneus</name>
    <dbReference type="NCBI Taxonomy" id="2508984"/>
    <lineage>
        <taxon>Bacteria</taxon>
        <taxon>Candidatus Aminicenantota</taxon>
        <taxon>Candidatus Aminicenantia</taxon>
        <taxon>Candidatus Aminicenantales</taxon>
        <taxon>Candidatus Saccharicenantaceae</taxon>
        <taxon>Candidatus Saccharicenans</taxon>
    </lineage>
</organism>
<dbReference type="InterPro" id="IPR036259">
    <property type="entry name" value="MFS_trans_sf"/>
</dbReference>
<dbReference type="InterPro" id="IPR011701">
    <property type="entry name" value="MFS"/>
</dbReference>
<feature type="transmembrane region" description="Helical" evidence="7">
    <location>
        <begin position="101"/>
        <end position="123"/>
    </location>
</feature>
<feature type="transmembrane region" description="Helical" evidence="7">
    <location>
        <begin position="433"/>
        <end position="453"/>
    </location>
</feature>
<dbReference type="SUPFAM" id="SSF103473">
    <property type="entry name" value="MFS general substrate transporter"/>
    <property type="match status" value="1"/>
</dbReference>
<dbReference type="GO" id="GO:0005886">
    <property type="term" value="C:plasma membrane"/>
    <property type="evidence" value="ECO:0007669"/>
    <property type="project" value="UniProtKB-SubCell"/>
</dbReference>
<evidence type="ECO:0000256" key="7">
    <source>
        <dbReference type="SAM" id="Phobius"/>
    </source>
</evidence>
<proteinExistence type="predicted"/>
<comment type="caution">
    <text evidence="9">The sequence shown here is derived from an EMBL/GenBank/DDBJ whole genome shotgun (WGS) entry which is preliminary data.</text>
</comment>
<evidence type="ECO:0000256" key="2">
    <source>
        <dbReference type="ARBA" id="ARBA00022448"/>
    </source>
</evidence>
<reference evidence="9 10" key="1">
    <citation type="submission" date="2018-08" db="EMBL/GenBank/DDBJ databases">
        <title>Genome analysis of the thermophilic bacterium of the candidate phylum Aminicenantes from deep subsurface aquifer revealed its physiology and ecological role.</title>
        <authorList>
            <person name="Kadnikov V.V."/>
            <person name="Mardanov A.V."/>
            <person name="Beletsky A.V."/>
            <person name="Karnachuk O.V."/>
            <person name="Ravin N.V."/>
        </authorList>
    </citation>
    <scope>NUCLEOTIDE SEQUENCE [LARGE SCALE GENOMIC DNA]</scope>
    <source>
        <strain evidence="9">BY38</strain>
    </source>
</reference>
<dbReference type="GO" id="GO:0022857">
    <property type="term" value="F:transmembrane transporter activity"/>
    <property type="evidence" value="ECO:0007669"/>
    <property type="project" value="InterPro"/>
</dbReference>
<evidence type="ECO:0000256" key="6">
    <source>
        <dbReference type="ARBA" id="ARBA00023136"/>
    </source>
</evidence>
<gene>
    <name evidence="9" type="ORF">OP8BY_1383</name>
</gene>
<feature type="transmembrane region" description="Helical" evidence="7">
    <location>
        <begin position="327"/>
        <end position="346"/>
    </location>
</feature>
<keyword evidence="3" id="KW-1003">Cell membrane</keyword>
<evidence type="ECO:0000256" key="1">
    <source>
        <dbReference type="ARBA" id="ARBA00004651"/>
    </source>
</evidence>
<evidence type="ECO:0000259" key="8">
    <source>
        <dbReference type="PROSITE" id="PS50850"/>
    </source>
</evidence>
<feature type="transmembrane region" description="Helical" evidence="7">
    <location>
        <begin position="135"/>
        <end position="159"/>
    </location>
</feature>
<keyword evidence="5 7" id="KW-1133">Transmembrane helix</keyword>
<dbReference type="InterPro" id="IPR005829">
    <property type="entry name" value="Sugar_transporter_CS"/>
</dbReference>
<dbReference type="Gene3D" id="1.20.1720.10">
    <property type="entry name" value="Multidrug resistance protein D"/>
    <property type="match status" value="1"/>
</dbReference>
<evidence type="ECO:0000313" key="9">
    <source>
        <dbReference type="EMBL" id="RFT16770.1"/>
    </source>
</evidence>
<sequence>MKLDRERKFILLASTLASFLTPFMGSAINLALPDIARTFGLSAVTLGWTVTAYLLTTAVFLVPVGRLADAVGRRKIFVAGISVFLVGALLSGLAFSGVALIVFRLVQGVGGAMIFSTSIALLASHFPPENRGRVLGINTAATYTGLSLGPVVGGLLVHYLGWRSVFFFALVPGLLALYLVTRAFKHVPSVPGESLAGFDIRGSAIYGLGLVSFMLGFSRLPAAYGFWLAVAGVALLILFFYFEGRQPRPVLETALFRKNRAFAFSNLAALINYSSTYAVGYLLSLYLQYIYGFPPRTAGLVLVAQPVVQALFSPAAGRASDRIAPRVLASAGMGLTVIGLVALSFISQGTPLVWVVLGLVFLGTGFGLFSSPNTNAIMGSVESKNYGVASATLATMRMMGQMFSLGLTMMIISVVMGNVRIMPENYPLFMKSLRLTLVVFAGLNFAGIFASLARGRKGSTPTVP</sequence>